<feature type="transmembrane region" description="Helical" evidence="2">
    <location>
        <begin position="52"/>
        <end position="74"/>
    </location>
</feature>
<keyword evidence="2" id="KW-0472">Membrane</keyword>
<evidence type="ECO:0000313" key="4">
    <source>
        <dbReference type="Proteomes" id="UP000005408"/>
    </source>
</evidence>
<evidence type="ECO:0000256" key="1">
    <source>
        <dbReference type="SAM" id="MobiDB-lite"/>
    </source>
</evidence>
<dbReference type="Proteomes" id="UP000005408">
    <property type="component" value="Unassembled WGS sequence"/>
</dbReference>
<reference evidence="3" key="1">
    <citation type="submission" date="2022-08" db="UniProtKB">
        <authorList>
            <consortium name="EnsemblMetazoa"/>
        </authorList>
    </citation>
    <scope>IDENTIFICATION</scope>
    <source>
        <strain evidence="3">05x7-T-G4-1.051#20</strain>
    </source>
</reference>
<accession>A0A8W8JBV6</accession>
<dbReference type="EnsemblMetazoa" id="G17765.1">
    <property type="protein sequence ID" value="G17765.1:cds"/>
    <property type="gene ID" value="G17765"/>
</dbReference>
<feature type="region of interest" description="Disordered" evidence="1">
    <location>
        <begin position="79"/>
        <end position="138"/>
    </location>
</feature>
<feature type="compositionally biased region" description="Polar residues" evidence="1">
    <location>
        <begin position="124"/>
        <end position="138"/>
    </location>
</feature>
<proteinExistence type="predicted"/>
<evidence type="ECO:0000313" key="3">
    <source>
        <dbReference type="EnsemblMetazoa" id="G17765.1:cds"/>
    </source>
</evidence>
<keyword evidence="2" id="KW-1133">Transmembrane helix</keyword>
<keyword evidence="2" id="KW-0812">Transmembrane</keyword>
<feature type="compositionally biased region" description="Basic and acidic residues" evidence="1">
    <location>
        <begin position="111"/>
        <end position="122"/>
    </location>
</feature>
<protein>
    <submittedName>
        <fullName evidence="3">Uncharacterized protein</fullName>
    </submittedName>
</protein>
<name>A0A8W8JBV6_MAGGI</name>
<sequence length="245" mass="27795">MDSTYSPLTYMHDDLTREETNNVKETHDKGPKKYANEISIEKPSRMGEFTELFQLMIIAIGLFPSINKGIQILFGSPRFKKRHGGIGPRKESRAKQHSVGETPSPVEAEEEKVHINSPERKHMTSTNSSPTLNGPTCTYRSYEVPDVKTEKRVEFNGNNAGGRKRKVEPKNKTALAMNLQSSSQNITVKEITRKKFKMSDQRHCSRKHGSTRENKPTTTKSLIIKISNRVVFKGSQKTFNKKMGK</sequence>
<keyword evidence="4" id="KW-1185">Reference proteome</keyword>
<dbReference type="AlphaFoldDB" id="A0A8W8JBV6"/>
<feature type="region of interest" description="Disordered" evidence="1">
    <location>
        <begin position="200"/>
        <end position="221"/>
    </location>
</feature>
<organism evidence="3 4">
    <name type="scientific">Magallana gigas</name>
    <name type="common">Pacific oyster</name>
    <name type="synonym">Crassostrea gigas</name>
    <dbReference type="NCBI Taxonomy" id="29159"/>
    <lineage>
        <taxon>Eukaryota</taxon>
        <taxon>Metazoa</taxon>
        <taxon>Spiralia</taxon>
        <taxon>Lophotrochozoa</taxon>
        <taxon>Mollusca</taxon>
        <taxon>Bivalvia</taxon>
        <taxon>Autobranchia</taxon>
        <taxon>Pteriomorphia</taxon>
        <taxon>Ostreida</taxon>
        <taxon>Ostreoidea</taxon>
        <taxon>Ostreidae</taxon>
        <taxon>Magallana</taxon>
    </lineage>
</organism>
<evidence type="ECO:0000256" key="2">
    <source>
        <dbReference type="SAM" id="Phobius"/>
    </source>
</evidence>